<evidence type="ECO:0000256" key="2">
    <source>
        <dbReference type="SAM" id="Phobius"/>
    </source>
</evidence>
<proteinExistence type="predicted"/>
<evidence type="ECO:0000256" key="1">
    <source>
        <dbReference type="SAM" id="MobiDB-lite"/>
    </source>
</evidence>
<keyword evidence="4" id="KW-1185">Reference proteome</keyword>
<keyword evidence="2" id="KW-1133">Transmembrane helix</keyword>
<sequence>MKMIAAISSLPHALFSGLIAPGASQSMSQLPSGMQHSQLQFVSIVSMLNLSLFHLAFLSNVNRDRTYSTNIEQQASISEGPPLLSQGVCVFIICIIHATNSMNQGTASMTPDDVEMPGRTPGQTPKKSANNFILTEVLQ</sequence>
<keyword evidence="2" id="KW-0472">Membrane</keyword>
<feature type="transmembrane region" description="Helical" evidence="2">
    <location>
        <begin position="40"/>
        <end position="58"/>
    </location>
</feature>
<protein>
    <submittedName>
        <fullName evidence="3">Uncharacterized protein</fullName>
    </submittedName>
</protein>
<feature type="region of interest" description="Disordered" evidence="1">
    <location>
        <begin position="105"/>
        <end position="127"/>
    </location>
</feature>
<dbReference type="EMBL" id="KN837150">
    <property type="protein sequence ID" value="KIJ39718.1"/>
    <property type="molecule type" value="Genomic_DNA"/>
</dbReference>
<accession>A0A0C9U9H0</accession>
<evidence type="ECO:0000313" key="4">
    <source>
        <dbReference type="Proteomes" id="UP000054279"/>
    </source>
</evidence>
<organism evidence="3 4">
    <name type="scientific">Sphaerobolus stellatus (strain SS14)</name>
    <dbReference type="NCBI Taxonomy" id="990650"/>
    <lineage>
        <taxon>Eukaryota</taxon>
        <taxon>Fungi</taxon>
        <taxon>Dikarya</taxon>
        <taxon>Basidiomycota</taxon>
        <taxon>Agaricomycotina</taxon>
        <taxon>Agaricomycetes</taxon>
        <taxon>Phallomycetidae</taxon>
        <taxon>Geastrales</taxon>
        <taxon>Sphaerobolaceae</taxon>
        <taxon>Sphaerobolus</taxon>
    </lineage>
</organism>
<dbReference type="HOGENOM" id="CLU_1846386_0_0_1"/>
<evidence type="ECO:0000313" key="3">
    <source>
        <dbReference type="EMBL" id="KIJ39718.1"/>
    </source>
</evidence>
<dbReference type="Proteomes" id="UP000054279">
    <property type="component" value="Unassembled WGS sequence"/>
</dbReference>
<gene>
    <name evidence="3" type="ORF">M422DRAFT_49544</name>
</gene>
<reference evidence="3 4" key="1">
    <citation type="submission" date="2014-06" db="EMBL/GenBank/DDBJ databases">
        <title>Evolutionary Origins and Diversification of the Mycorrhizal Mutualists.</title>
        <authorList>
            <consortium name="DOE Joint Genome Institute"/>
            <consortium name="Mycorrhizal Genomics Consortium"/>
            <person name="Kohler A."/>
            <person name="Kuo A."/>
            <person name="Nagy L.G."/>
            <person name="Floudas D."/>
            <person name="Copeland A."/>
            <person name="Barry K.W."/>
            <person name="Cichocki N."/>
            <person name="Veneault-Fourrey C."/>
            <person name="LaButti K."/>
            <person name="Lindquist E.A."/>
            <person name="Lipzen A."/>
            <person name="Lundell T."/>
            <person name="Morin E."/>
            <person name="Murat C."/>
            <person name="Riley R."/>
            <person name="Ohm R."/>
            <person name="Sun H."/>
            <person name="Tunlid A."/>
            <person name="Henrissat B."/>
            <person name="Grigoriev I.V."/>
            <person name="Hibbett D.S."/>
            <person name="Martin F."/>
        </authorList>
    </citation>
    <scope>NUCLEOTIDE SEQUENCE [LARGE SCALE GENOMIC DNA]</scope>
    <source>
        <strain evidence="3 4">SS14</strain>
    </source>
</reference>
<dbReference type="AlphaFoldDB" id="A0A0C9U9H0"/>
<keyword evidence="2" id="KW-0812">Transmembrane</keyword>
<name>A0A0C9U9H0_SPHS4</name>